<reference evidence="3" key="1">
    <citation type="submission" date="2021-01" db="EMBL/GenBank/DDBJ databases">
        <title>Genomic Encyclopedia of Type Strains, Phase IV (KMG-IV): sequencing the most valuable type-strain genomes for metagenomic binning, comparative biology and taxonomic classification.</title>
        <authorList>
            <person name="Goeker M."/>
        </authorList>
    </citation>
    <scope>NUCLEOTIDE SEQUENCE</scope>
    <source>
        <strain evidence="3">DSM 23230</strain>
    </source>
</reference>
<dbReference type="PANTHER" id="PTHR36566">
    <property type="entry name" value="NICKEL INSERTION PROTEIN-RELATED"/>
    <property type="match status" value="1"/>
</dbReference>
<dbReference type="PANTHER" id="PTHR36566:SF1">
    <property type="entry name" value="PYRIDINIUM-3,5-BISTHIOCARBOXYLIC ACID MONONUCLEOTIDE NICKEL INSERTION PROTEIN"/>
    <property type="match status" value="1"/>
</dbReference>
<protein>
    <submittedName>
        <fullName evidence="3">Uncharacterized protein (DUF111 family)</fullName>
    </submittedName>
</protein>
<gene>
    <name evidence="3" type="ORF">JOC47_002499</name>
</gene>
<evidence type="ECO:0000313" key="4">
    <source>
        <dbReference type="Proteomes" id="UP000774000"/>
    </source>
</evidence>
<organism evidence="3 4">
    <name type="scientific">Halanaerobacter jeridensis</name>
    <dbReference type="NCBI Taxonomy" id="706427"/>
    <lineage>
        <taxon>Bacteria</taxon>
        <taxon>Bacillati</taxon>
        <taxon>Bacillota</taxon>
        <taxon>Clostridia</taxon>
        <taxon>Halanaerobiales</taxon>
        <taxon>Halobacteroidaceae</taxon>
        <taxon>Halanaerobacter</taxon>
    </lineage>
</organism>
<dbReference type="InterPro" id="IPR002822">
    <property type="entry name" value="Ni_insertion"/>
</dbReference>
<evidence type="ECO:0000256" key="2">
    <source>
        <dbReference type="SAM" id="MobiDB-lite"/>
    </source>
</evidence>
<comment type="caution">
    <text evidence="3">The sequence shown here is derived from an EMBL/GenBank/DDBJ whole genome shotgun (WGS) entry which is preliminary data.</text>
</comment>
<keyword evidence="1" id="KW-0533">Nickel</keyword>
<dbReference type="EMBL" id="JAFBDQ010000015">
    <property type="protein sequence ID" value="MBM7557633.1"/>
    <property type="molecule type" value="Genomic_DNA"/>
</dbReference>
<dbReference type="AlphaFoldDB" id="A0A939BQ34"/>
<feature type="region of interest" description="Disordered" evidence="2">
    <location>
        <begin position="68"/>
        <end position="130"/>
    </location>
</feature>
<evidence type="ECO:0000256" key="1">
    <source>
        <dbReference type="ARBA" id="ARBA00022596"/>
    </source>
</evidence>
<evidence type="ECO:0000313" key="3">
    <source>
        <dbReference type="EMBL" id="MBM7557633.1"/>
    </source>
</evidence>
<dbReference type="Pfam" id="PF01969">
    <property type="entry name" value="Ni_insertion"/>
    <property type="match status" value="1"/>
</dbReference>
<proteinExistence type="predicted"/>
<dbReference type="Proteomes" id="UP000774000">
    <property type="component" value="Unassembled WGS sequence"/>
</dbReference>
<dbReference type="RefSeq" id="WP_204702383.1">
    <property type="nucleotide sequence ID" value="NZ_JAFBDQ010000015.1"/>
</dbReference>
<name>A0A939BQ34_9FIRM</name>
<accession>A0A939BQ34</accession>
<keyword evidence="4" id="KW-1185">Reference proteome</keyword>
<sequence length="302" mass="33251">MDVLYFDCLAGISGDMTIGALLDLGVEEDKLMSELNKIELDGYQLKISKAQKSGITGTDFQVQIENNHSHKAESSDHAGEDSHDHSHGDSHDHDHTHDHDHNHHNHDDHEHNHSPESQEEHSHDHGDHEHRNLHDIKHLINDSNLADGVKELSLNMFQLVAEAEAKVHDKDISEVHFHEVGAVDSIVDIVGVAICIRELDVDKVYASNLHIGTGFVECAHGTIPVPAPATTEILTDVPVYSKGVEGELVTPTGAAIIKTLADEFGPVPEMTIDRTGYGLGDKDLGITNLLRVYRGKKKVNRL</sequence>